<proteinExistence type="predicted"/>
<dbReference type="Proteomes" id="UP000229241">
    <property type="component" value="Unassembled WGS sequence"/>
</dbReference>
<name>A0A2H0ED24_9BACT</name>
<protein>
    <submittedName>
        <fullName evidence="1">Uncharacterized protein</fullName>
    </submittedName>
</protein>
<gene>
    <name evidence="1" type="ORF">COW77_01950</name>
</gene>
<comment type="caution">
    <text evidence="1">The sequence shown here is derived from an EMBL/GenBank/DDBJ whole genome shotgun (WGS) entry which is preliminary data.</text>
</comment>
<feature type="non-terminal residue" evidence="1">
    <location>
        <position position="1"/>
    </location>
</feature>
<evidence type="ECO:0000313" key="2">
    <source>
        <dbReference type="Proteomes" id="UP000229241"/>
    </source>
</evidence>
<organism evidence="1 2">
    <name type="scientific">Candidatus Wolfebacteria bacterium CG18_big_fil_WC_8_21_14_2_50_39_7</name>
    <dbReference type="NCBI Taxonomy" id="1975071"/>
    <lineage>
        <taxon>Bacteria</taxon>
        <taxon>Candidatus Wolfeibacteriota</taxon>
    </lineage>
</organism>
<sequence>LLKNKKIFVRACSAGKLLGPEAIRVGATGFIGYKEPFWFLYDEEKFQRPLEDDLAKPFFECSNQVGFSLIKGHAIKEANDSSMKLYTKKISEMLSSKSINTYLIPFLMWNMANQICL</sequence>
<dbReference type="AlphaFoldDB" id="A0A2H0ED24"/>
<evidence type="ECO:0000313" key="1">
    <source>
        <dbReference type="EMBL" id="PIP92078.1"/>
    </source>
</evidence>
<dbReference type="EMBL" id="PCTX01000057">
    <property type="protein sequence ID" value="PIP92078.1"/>
    <property type="molecule type" value="Genomic_DNA"/>
</dbReference>
<reference evidence="1 2" key="1">
    <citation type="submission" date="2017-09" db="EMBL/GenBank/DDBJ databases">
        <title>Depth-based differentiation of microbial function through sediment-hosted aquifers and enrichment of novel symbionts in the deep terrestrial subsurface.</title>
        <authorList>
            <person name="Probst A.J."/>
            <person name="Ladd B."/>
            <person name="Jarett J.K."/>
            <person name="Geller-Mcgrath D.E."/>
            <person name="Sieber C.M."/>
            <person name="Emerson J.B."/>
            <person name="Anantharaman K."/>
            <person name="Thomas B.C."/>
            <person name="Malmstrom R."/>
            <person name="Stieglmeier M."/>
            <person name="Klingl A."/>
            <person name="Woyke T."/>
            <person name="Ryan C.M."/>
            <person name="Banfield J.F."/>
        </authorList>
    </citation>
    <scope>NUCLEOTIDE SEQUENCE [LARGE SCALE GENOMIC DNA]</scope>
    <source>
        <strain evidence="1">CG18_big_fil_WC_8_21_14_2_50_39_7</strain>
    </source>
</reference>
<accession>A0A2H0ED24</accession>